<dbReference type="AlphaFoldDB" id="A0A2A9P042"/>
<name>A0A2A9P042_9AGAR</name>
<sequence length="186" mass="20862">MHPLLQDIDANDARRQPFSPVHNLPNSDKLQNAISFVPLFRSLKTEWSSKGTVDTSKPLPESRDDDVSQPQGSKSEVKDSLESVTKSPSIYSEEDSEYSQSVYSGEDAGSVYFDSTEEPPISTTEAGNERQPQTLKRVRTIYKLAGKALLERRGKEHEFDMSAGSMHHVSTLLKERRIAAERCFSQ</sequence>
<keyword evidence="3" id="KW-1185">Reference proteome</keyword>
<dbReference type="OrthoDB" id="3110581at2759"/>
<evidence type="ECO:0000256" key="1">
    <source>
        <dbReference type="SAM" id="MobiDB-lite"/>
    </source>
</evidence>
<feature type="compositionally biased region" description="Polar residues" evidence="1">
    <location>
        <begin position="121"/>
        <end position="133"/>
    </location>
</feature>
<protein>
    <submittedName>
        <fullName evidence="2">Uncharacterized protein</fullName>
    </submittedName>
</protein>
<reference evidence="2 3" key="1">
    <citation type="submission" date="2014-02" db="EMBL/GenBank/DDBJ databases">
        <title>Transposable element dynamics among asymbiotic and ectomycorrhizal Amanita fungi.</title>
        <authorList>
            <consortium name="DOE Joint Genome Institute"/>
            <person name="Hess J."/>
            <person name="Skrede I."/>
            <person name="Wolfe B."/>
            <person name="LaButti K."/>
            <person name="Ohm R.A."/>
            <person name="Grigoriev I.V."/>
            <person name="Pringle A."/>
        </authorList>
    </citation>
    <scope>NUCLEOTIDE SEQUENCE [LARGE SCALE GENOMIC DNA]</scope>
    <source>
        <strain evidence="2 3">SKay4041</strain>
    </source>
</reference>
<feature type="region of interest" description="Disordered" evidence="1">
    <location>
        <begin position="1"/>
        <end position="27"/>
    </location>
</feature>
<proteinExistence type="predicted"/>
<dbReference type="EMBL" id="KZ301972">
    <property type="protein sequence ID" value="PFH53672.1"/>
    <property type="molecule type" value="Genomic_DNA"/>
</dbReference>
<feature type="region of interest" description="Disordered" evidence="1">
    <location>
        <begin position="50"/>
        <end position="133"/>
    </location>
</feature>
<dbReference type="Proteomes" id="UP000242287">
    <property type="component" value="Unassembled WGS sequence"/>
</dbReference>
<gene>
    <name evidence="2" type="ORF">AMATHDRAFT_45148</name>
</gene>
<organism evidence="2 3">
    <name type="scientific">Amanita thiersii Skay4041</name>
    <dbReference type="NCBI Taxonomy" id="703135"/>
    <lineage>
        <taxon>Eukaryota</taxon>
        <taxon>Fungi</taxon>
        <taxon>Dikarya</taxon>
        <taxon>Basidiomycota</taxon>
        <taxon>Agaricomycotina</taxon>
        <taxon>Agaricomycetes</taxon>
        <taxon>Agaricomycetidae</taxon>
        <taxon>Agaricales</taxon>
        <taxon>Pluteineae</taxon>
        <taxon>Amanitaceae</taxon>
        <taxon>Amanita</taxon>
    </lineage>
</organism>
<accession>A0A2A9P042</accession>
<evidence type="ECO:0000313" key="2">
    <source>
        <dbReference type="EMBL" id="PFH53672.1"/>
    </source>
</evidence>
<evidence type="ECO:0000313" key="3">
    <source>
        <dbReference type="Proteomes" id="UP000242287"/>
    </source>
</evidence>